<dbReference type="InterPro" id="IPR003593">
    <property type="entry name" value="AAA+_ATPase"/>
</dbReference>
<keyword evidence="1" id="KW-0813">Transport</keyword>
<sequence length="353" mass="38942">MTDVTDVLAINNLICRYPPRKEKEGAALQNLSLTVRQREIVCLLGASGCGKTTLLKAVAGLLPVESGSIVVAGQTVSDGERTVAPALRQVGLIFQDCALFPHLTVAQNIAFGLNGQSQEAIARGVEEMAALLHLVGLEDRYPHQLSRERQQRAAIARALVRKPSVLLLDEPFSNMDSQVRDTLINELRPILKWQQVAAVLATRSKEAAFAFADRLAVMDNGAIVQEGYAATLYQRPGSRLVADYLGSGNYLPVNILSDHQWRSLFGDHHAAHPHGQPIGSHCDWLVRPHDIALALDPKGEAEVEDRLFMGTLNHYRIRLDDHIIQVQSSTWFEPGQPVRLSIKTEQPLLFPRV</sequence>
<dbReference type="RefSeq" id="WP_136168093.1">
    <property type="nucleotide sequence ID" value="NZ_KZ819092.1"/>
</dbReference>
<evidence type="ECO:0000313" key="10">
    <source>
        <dbReference type="EMBL" id="PWC11278.1"/>
    </source>
</evidence>
<proteinExistence type="predicted"/>
<keyword evidence="6" id="KW-0408">Iron</keyword>
<dbReference type="PROSITE" id="PS50893">
    <property type="entry name" value="ABC_TRANSPORTER_2"/>
    <property type="match status" value="1"/>
</dbReference>
<dbReference type="SMART" id="SM00382">
    <property type="entry name" value="AAA"/>
    <property type="match status" value="1"/>
</dbReference>
<evidence type="ECO:0000256" key="6">
    <source>
        <dbReference type="ARBA" id="ARBA00023004"/>
    </source>
</evidence>
<dbReference type="InterPro" id="IPR003439">
    <property type="entry name" value="ABC_transporter-like_ATP-bd"/>
</dbReference>
<evidence type="ECO:0000256" key="3">
    <source>
        <dbReference type="ARBA" id="ARBA00022496"/>
    </source>
</evidence>
<evidence type="ECO:0000256" key="5">
    <source>
        <dbReference type="ARBA" id="ARBA00022840"/>
    </source>
</evidence>
<keyword evidence="5 10" id="KW-0067">ATP-binding</keyword>
<dbReference type="InterPro" id="IPR008995">
    <property type="entry name" value="Mo/tungstate-bd_C_term_dom"/>
</dbReference>
<evidence type="ECO:0000256" key="8">
    <source>
        <dbReference type="ARBA" id="ARBA00023136"/>
    </source>
</evidence>
<feature type="domain" description="ABC transporter" evidence="9">
    <location>
        <begin position="8"/>
        <end position="245"/>
    </location>
</feature>
<accession>A0A2U1TPE6</accession>
<keyword evidence="3" id="KW-0410">Iron transport</keyword>
<keyword evidence="11" id="KW-1185">Reference proteome</keyword>
<evidence type="ECO:0000256" key="7">
    <source>
        <dbReference type="ARBA" id="ARBA00023065"/>
    </source>
</evidence>
<name>A0A2U1TPE6_9GAMM</name>
<evidence type="ECO:0000259" key="9">
    <source>
        <dbReference type="PROSITE" id="PS50893"/>
    </source>
</evidence>
<dbReference type="GO" id="GO:0043190">
    <property type="term" value="C:ATP-binding cassette (ABC) transporter complex"/>
    <property type="evidence" value="ECO:0007669"/>
    <property type="project" value="InterPro"/>
</dbReference>
<evidence type="ECO:0000256" key="4">
    <source>
        <dbReference type="ARBA" id="ARBA00022741"/>
    </source>
</evidence>
<dbReference type="Pfam" id="PF08402">
    <property type="entry name" value="TOBE_2"/>
    <property type="match status" value="1"/>
</dbReference>
<dbReference type="Gene3D" id="3.40.50.300">
    <property type="entry name" value="P-loop containing nucleotide triphosphate hydrolases"/>
    <property type="match status" value="1"/>
</dbReference>
<gene>
    <name evidence="10" type="ORF">DDT56_19715</name>
</gene>
<keyword evidence="4" id="KW-0547">Nucleotide-binding</keyword>
<evidence type="ECO:0000256" key="1">
    <source>
        <dbReference type="ARBA" id="ARBA00022448"/>
    </source>
</evidence>
<dbReference type="InterPro" id="IPR027417">
    <property type="entry name" value="P-loop_NTPase"/>
</dbReference>
<dbReference type="GO" id="GO:0016887">
    <property type="term" value="F:ATP hydrolysis activity"/>
    <property type="evidence" value="ECO:0007669"/>
    <property type="project" value="InterPro"/>
</dbReference>
<protein>
    <submittedName>
        <fullName evidence="10">ABC transporter ATP-binding protein</fullName>
    </submittedName>
</protein>
<evidence type="ECO:0000313" key="11">
    <source>
        <dbReference type="Proteomes" id="UP000296159"/>
    </source>
</evidence>
<dbReference type="Proteomes" id="UP000296159">
    <property type="component" value="Unassembled WGS sequence"/>
</dbReference>
<keyword evidence="7" id="KW-0406">Ion transport</keyword>
<dbReference type="InterPro" id="IPR050093">
    <property type="entry name" value="ABC_SmlMolc_Importer"/>
</dbReference>
<dbReference type="PANTHER" id="PTHR42781:SF4">
    <property type="entry name" value="SPERMIDINE_PUTRESCINE IMPORT ATP-BINDING PROTEIN POTA"/>
    <property type="match status" value="1"/>
</dbReference>
<dbReference type="InterPro" id="IPR015853">
    <property type="entry name" value="ABC_transpr_FbpC"/>
</dbReference>
<dbReference type="SUPFAM" id="SSF50331">
    <property type="entry name" value="MOP-like"/>
    <property type="match status" value="1"/>
</dbReference>
<comment type="caution">
    <text evidence="10">The sequence shown here is derived from an EMBL/GenBank/DDBJ whole genome shotgun (WGS) entry which is preliminary data.</text>
</comment>
<dbReference type="InterPro" id="IPR013611">
    <property type="entry name" value="Transp-assoc_OB_typ2"/>
</dbReference>
<keyword evidence="2" id="KW-1003">Cell membrane</keyword>
<dbReference type="Pfam" id="PF00005">
    <property type="entry name" value="ABC_tran"/>
    <property type="match status" value="1"/>
</dbReference>
<dbReference type="AlphaFoldDB" id="A0A2U1TPE6"/>
<dbReference type="EMBL" id="QDKH01000029">
    <property type="protein sequence ID" value="PWC11278.1"/>
    <property type="molecule type" value="Genomic_DNA"/>
</dbReference>
<dbReference type="GO" id="GO:0005524">
    <property type="term" value="F:ATP binding"/>
    <property type="evidence" value="ECO:0007669"/>
    <property type="project" value="UniProtKB-KW"/>
</dbReference>
<evidence type="ECO:0000256" key="2">
    <source>
        <dbReference type="ARBA" id="ARBA00022475"/>
    </source>
</evidence>
<dbReference type="PANTHER" id="PTHR42781">
    <property type="entry name" value="SPERMIDINE/PUTRESCINE IMPORT ATP-BINDING PROTEIN POTA"/>
    <property type="match status" value="1"/>
</dbReference>
<dbReference type="CDD" id="cd03259">
    <property type="entry name" value="ABC_Carb_Solutes_like"/>
    <property type="match status" value="1"/>
</dbReference>
<dbReference type="SUPFAM" id="SSF52540">
    <property type="entry name" value="P-loop containing nucleoside triphosphate hydrolases"/>
    <property type="match status" value="1"/>
</dbReference>
<dbReference type="GO" id="GO:0015408">
    <property type="term" value="F:ABC-type ferric iron transporter activity"/>
    <property type="evidence" value="ECO:0007669"/>
    <property type="project" value="InterPro"/>
</dbReference>
<keyword evidence="8" id="KW-0472">Membrane</keyword>
<reference evidence="10 11" key="1">
    <citation type="submission" date="2018-04" db="EMBL/GenBank/DDBJ databases">
        <title>Brenneria corticis sp.nov.</title>
        <authorList>
            <person name="Li Y."/>
        </authorList>
    </citation>
    <scope>NUCLEOTIDE SEQUENCE [LARGE SCALE GENOMIC DNA]</scope>
    <source>
        <strain evidence="10 11">CFCC 11842</strain>
    </source>
</reference>
<organism evidence="10 11">
    <name type="scientific">Brenneria corticis</name>
    <dbReference type="NCBI Taxonomy" id="2173106"/>
    <lineage>
        <taxon>Bacteria</taxon>
        <taxon>Pseudomonadati</taxon>
        <taxon>Pseudomonadota</taxon>
        <taxon>Gammaproteobacteria</taxon>
        <taxon>Enterobacterales</taxon>
        <taxon>Pectobacteriaceae</taxon>
        <taxon>Brenneria</taxon>
    </lineage>
</organism>